<dbReference type="RefSeq" id="WP_015812483.1">
    <property type="nucleotide sequence ID" value="NC_013037.1"/>
</dbReference>
<protein>
    <submittedName>
        <fullName evidence="8">Lipid A biosynthesis acyltransferase</fullName>
    </submittedName>
</protein>
<evidence type="ECO:0000256" key="5">
    <source>
        <dbReference type="ARBA" id="ARBA00023136"/>
    </source>
</evidence>
<gene>
    <name evidence="8" type="ordered locus">Dfer_3019</name>
</gene>
<keyword evidence="7" id="KW-1133">Transmembrane helix</keyword>
<dbReference type="Pfam" id="PF03279">
    <property type="entry name" value="Lip_A_acyltrans"/>
    <property type="match status" value="1"/>
</dbReference>
<keyword evidence="6 8" id="KW-0012">Acyltransferase</keyword>
<organism evidence="8 9">
    <name type="scientific">Dyadobacter fermentans (strain ATCC 700827 / DSM 18053 / CIP 107007 / KCTC 52180 / NS114)</name>
    <dbReference type="NCBI Taxonomy" id="471854"/>
    <lineage>
        <taxon>Bacteria</taxon>
        <taxon>Pseudomonadati</taxon>
        <taxon>Bacteroidota</taxon>
        <taxon>Cytophagia</taxon>
        <taxon>Cytophagales</taxon>
        <taxon>Spirosomataceae</taxon>
        <taxon>Dyadobacter</taxon>
    </lineage>
</organism>
<dbReference type="PANTHER" id="PTHR30606">
    <property type="entry name" value="LIPID A BIOSYNTHESIS LAUROYL ACYLTRANSFERASE"/>
    <property type="match status" value="1"/>
</dbReference>
<dbReference type="PANTHER" id="PTHR30606:SF10">
    <property type="entry name" value="PHOSPHATIDYLINOSITOL MANNOSIDE ACYLTRANSFERASE"/>
    <property type="match status" value="1"/>
</dbReference>
<keyword evidence="7" id="KW-0812">Transmembrane</keyword>
<reference evidence="8 9" key="1">
    <citation type="journal article" date="2009" name="Stand. Genomic Sci.">
        <title>Complete genome sequence of Dyadobacter fermentans type strain (NS114).</title>
        <authorList>
            <person name="Lang E."/>
            <person name="Lapidus A."/>
            <person name="Chertkov O."/>
            <person name="Brettin T."/>
            <person name="Detter J.C."/>
            <person name="Han C."/>
            <person name="Copeland A."/>
            <person name="Glavina Del Rio T."/>
            <person name="Nolan M."/>
            <person name="Chen F."/>
            <person name="Lucas S."/>
            <person name="Tice H."/>
            <person name="Cheng J.F."/>
            <person name="Land M."/>
            <person name="Hauser L."/>
            <person name="Chang Y.J."/>
            <person name="Jeffries C.D."/>
            <person name="Kopitz M."/>
            <person name="Bruce D."/>
            <person name="Goodwin L."/>
            <person name="Pitluck S."/>
            <person name="Ovchinnikova G."/>
            <person name="Pati A."/>
            <person name="Ivanova N."/>
            <person name="Mavrommatis K."/>
            <person name="Chen A."/>
            <person name="Palaniappan K."/>
            <person name="Chain P."/>
            <person name="Bristow J."/>
            <person name="Eisen J.A."/>
            <person name="Markowitz V."/>
            <person name="Hugenholtz P."/>
            <person name="Goker M."/>
            <person name="Rohde M."/>
            <person name="Kyrpides N.C."/>
            <person name="Klenk H.P."/>
        </authorList>
    </citation>
    <scope>NUCLEOTIDE SEQUENCE [LARGE SCALE GENOMIC DNA]</scope>
    <source>
        <strain evidence="9">ATCC 700827 / DSM 18053 / CIP 107007 / KCTC 52180 / NS114</strain>
    </source>
</reference>
<dbReference type="GO" id="GO:0009247">
    <property type="term" value="P:glycolipid biosynthetic process"/>
    <property type="evidence" value="ECO:0007669"/>
    <property type="project" value="UniProtKB-ARBA"/>
</dbReference>
<dbReference type="HOGENOM" id="CLU_049421_4_1_10"/>
<keyword evidence="5 7" id="KW-0472">Membrane</keyword>
<dbReference type="GO" id="GO:0016746">
    <property type="term" value="F:acyltransferase activity"/>
    <property type="evidence" value="ECO:0007669"/>
    <property type="project" value="UniProtKB-KW"/>
</dbReference>
<feature type="transmembrane region" description="Helical" evidence="7">
    <location>
        <begin position="27"/>
        <end position="47"/>
    </location>
</feature>
<proteinExistence type="predicted"/>
<keyword evidence="3" id="KW-0997">Cell inner membrane</keyword>
<sequence>MKSRFSSNGRSLASFAIQLTSRVTDWVLLWGFKSLSVIIYFVLRYVLRYRRALIHQNLTNSLVGKPETEIDKLVEAYYRHIGDLVVEPFLFRLAPARLRKRLASYTDLGVLERSLNNDKQVIVFASHYGNWEYLVNLPEVIEYPVYTAYSPIKIEWVNRLMINIRSVFGVNLIAKQAFYRQAMMLLRKQSLPKLLVVIGDQRPAPGSQKFHLPFLDQKTAVQTGGERIAALSEATLVYVHSQKKAQFSYEFTFTEMKNVDRHTPMDVTSAYYHILEQSIFRSPAYWLWSHNRWKVAAAPN</sequence>
<evidence type="ECO:0000256" key="6">
    <source>
        <dbReference type="ARBA" id="ARBA00023315"/>
    </source>
</evidence>
<evidence type="ECO:0000256" key="1">
    <source>
        <dbReference type="ARBA" id="ARBA00004533"/>
    </source>
</evidence>
<evidence type="ECO:0000256" key="7">
    <source>
        <dbReference type="SAM" id="Phobius"/>
    </source>
</evidence>
<accession>C6W5L6</accession>
<dbReference type="InterPro" id="IPR004960">
    <property type="entry name" value="LipA_acyltrans"/>
</dbReference>
<dbReference type="GO" id="GO:0005886">
    <property type="term" value="C:plasma membrane"/>
    <property type="evidence" value="ECO:0007669"/>
    <property type="project" value="UniProtKB-SubCell"/>
</dbReference>
<evidence type="ECO:0000256" key="3">
    <source>
        <dbReference type="ARBA" id="ARBA00022519"/>
    </source>
</evidence>
<dbReference type="Proteomes" id="UP000002011">
    <property type="component" value="Chromosome"/>
</dbReference>
<keyword evidence="2" id="KW-1003">Cell membrane</keyword>
<evidence type="ECO:0000313" key="9">
    <source>
        <dbReference type="Proteomes" id="UP000002011"/>
    </source>
</evidence>
<evidence type="ECO:0000313" key="8">
    <source>
        <dbReference type="EMBL" id="ACT94234.1"/>
    </source>
</evidence>
<keyword evidence="9" id="KW-1185">Reference proteome</keyword>
<comment type="subcellular location">
    <subcellularLocation>
        <location evidence="1">Cell inner membrane</location>
    </subcellularLocation>
</comment>
<keyword evidence="4 8" id="KW-0808">Transferase</keyword>
<evidence type="ECO:0000256" key="4">
    <source>
        <dbReference type="ARBA" id="ARBA00022679"/>
    </source>
</evidence>
<dbReference type="CDD" id="cd07984">
    <property type="entry name" value="LPLAT_LABLAT-like"/>
    <property type="match status" value="1"/>
</dbReference>
<dbReference type="STRING" id="471854.Dfer_3019"/>
<dbReference type="eggNOG" id="COG1560">
    <property type="taxonomic scope" value="Bacteria"/>
</dbReference>
<name>C6W5L6_DYAFD</name>
<dbReference type="KEGG" id="dfe:Dfer_3019"/>
<dbReference type="EMBL" id="CP001619">
    <property type="protein sequence ID" value="ACT94234.1"/>
    <property type="molecule type" value="Genomic_DNA"/>
</dbReference>
<dbReference type="OrthoDB" id="9801955at2"/>
<dbReference type="AlphaFoldDB" id="C6W5L6"/>
<evidence type="ECO:0000256" key="2">
    <source>
        <dbReference type="ARBA" id="ARBA00022475"/>
    </source>
</evidence>